<evidence type="ECO:0000256" key="2">
    <source>
        <dbReference type="ARBA" id="ARBA00011738"/>
    </source>
</evidence>
<comment type="subunit">
    <text evidence="2 4">Homodimer.</text>
</comment>
<comment type="caution">
    <text evidence="5">The sequence shown here is derived from an EMBL/GenBank/DDBJ whole genome shotgun (WGS) entry which is preliminary data.</text>
</comment>
<gene>
    <name evidence="5" type="ORF">OLEA9_A045932</name>
</gene>
<dbReference type="AlphaFoldDB" id="A0A8S0SI36"/>
<name>A0A8S0SI36_OLEEU</name>
<keyword evidence="3 4" id="KW-0964">Secreted</keyword>
<organism evidence="5 6">
    <name type="scientific">Olea europaea subsp. europaea</name>
    <dbReference type="NCBI Taxonomy" id="158383"/>
    <lineage>
        <taxon>Eukaryota</taxon>
        <taxon>Viridiplantae</taxon>
        <taxon>Streptophyta</taxon>
        <taxon>Embryophyta</taxon>
        <taxon>Tracheophyta</taxon>
        <taxon>Spermatophyta</taxon>
        <taxon>Magnoliopsida</taxon>
        <taxon>eudicotyledons</taxon>
        <taxon>Gunneridae</taxon>
        <taxon>Pentapetalae</taxon>
        <taxon>asterids</taxon>
        <taxon>lamiids</taxon>
        <taxon>Lamiales</taxon>
        <taxon>Oleaceae</taxon>
        <taxon>Oleeae</taxon>
        <taxon>Olea</taxon>
    </lineage>
</organism>
<evidence type="ECO:0000256" key="3">
    <source>
        <dbReference type="ARBA" id="ARBA00022525"/>
    </source>
</evidence>
<accession>A0A8S0SI36</accession>
<dbReference type="PANTHER" id="PTHR21495">
    <property type="entry name" value="NUCLEOPORIN-RELATED"/>
    <property type="match status" value="1"/>
</dbReference>
<evidence type="ECO:0000256" key="4">
    <source>
        <dbReference type="RuleBase" id="RU363099"/>
    </source>
</evidence>
<evidence type="ECO:0000313" key="6">
    <source>
        <dbReference type="Proteomes" id="UP000594638"/>
    </source>
</evidence>
<dbReference type="Pfam" id="PF03018">
    <property type="entry name" value="Dirigent"/>
    <property type="match status" value="1"/>
</dbReference>
<keyword evidence="4" id="KW-0052">Apoplast</keyword>
<dbReference type="Proteomes" id="UP000594638">
    <property type="component" value="Unassembled WGS sequence"/>
</dbReference>
<dbReference type="EMBL" id="CACTIH010005429">
    <property type="protein sequence ID" value="CAA2991937.1"/>
    <property type="molecule type" value="Genomic_DNA"/>
</dbReference>
<keyword evidence="6" id="KW-1185">Reference proteome</keyword>
<comment type="function">
    <text evidence="4">Dirigent proteins impart stereoselectivity on the phenoxy radical-coupling reaction, yielding optically active lignans from two molecules of coniferyl alcohol in the biosynthesis of lignans, flavonolignans, and alkaloids and thus plays a central role in plant secondary metabolism.</text>
</comment>
<sequence>MEFLALNVKRVIVKNKFNIVKFKLYLLCIFLFRLLRQFTYINPTLHCFEITQTQTHTVMAKSNGEAKLTESVEEWYKNFGSARQKVTKLHFYFQDVNGGSDPTVLKVVEPTANSATSFGQVSMVDDLVTEGPEPDSKKVGRAQGTIGFADLNDTALQMVLNIEFTEGEYAGSTISILGRNQIFQEYRELPIVGGTGVFRLARGSVVTNTYSFDTDTKKGVLEYTLFVVHYEACA</sequence>
<proteinExistence type="inferred from homology"/>
<evidence type="ECO:0000313" key="5">
    <source>
        <dbReference type="EMBL" id="CAA2991937.1"/>
    </source>
</evidence>
<dbReference type="Gramene" id="OE9A045932T1">
    <property type="protein sequence ID" value="OE9A045932C1"/>
    <property type="gene ID" value="OE9A045932"/>
</dbReference>
<comment type="similarity">
    <text evidence="1 4">Belongs to the plant dirigent protein family.</text>
</comment>
<dbReference type="GO" id="GO:0009699">
    <property type="term" value="P:phenylpropanoid biosynthetic process"/>
    <property type="evidence" value="ECO:0007669"/>
    <property type="project" value="UniProtKB-ARBA"/>
</dbReference>
<dbReference type="InterPro" id="IPR044859">
    <property type="entry name" value="Allene_oxi_cyc_Dirigent"/>
</dbReference>
<comment type="subcellular location">
    <subcellularLocation>
        <location evidence="4">Secreted</location>
        <location evidence="4">Extracellular space</location>
        <location evidence="4">Apoplast</location>
    </subcellularLocation>
</comment>
<protein>
    <recommendedName>
        <fullName evidence="4">Dirigent protein</fullName>
    </recommendedName>
</protein>
<reference evidence="5 6" key="1">
    <citation type="submission" date="2019-12" db="EMBL/GenBank/DDBJ databases">
        <authorList>
            <person name="Alioto T."/>
            <person name="Alioto T."/>
            <person name="Gomez Garrido J."/>
        </authorList>
    </citation>
    <scope>NUCLEOTIDE SEQUENCE [LARGE SCALE GENOMIC DNA]</scope>
</reference>
<evidence type="ECO:0000256" key="1">
    <source>
        <dbReference type="ARBA" id="ARBA00010746"/>
    </source>
</evidence>
<dbReference type="GO" id="GO:0048046">
    <property type="term" value="C:apoplast"/>
    <property type="evidence" value="ECO:0007669"/>
    <property type="project" value="UniProtKB-SubCell"/>
</dbReference>
<dbReference type="Gene3D" id="2.40.480.10">
    <property type="entry name" value="Allene oxide cyclase-like"/>
    <property type="match status" value="1"/>
</dbReference>
<dbReference type="InterPro" id="IPR004265">
    <property type="entry name" value="Dirigent"/>
</dbReference>
<dbReference type="OrthoDB" id="1864232at2759"/>